<dbReference type="SUPFAM" id="SSF54534">
    <property type="entry name" value="FKBP-like"/>
    <property type="match status" value="1"/>
</dbReference>
<dbReference type="AlphaFoldDB" id="A0A0D8Q4S1"/>
<keyword evidence="1" id="KW-0648">Protein biosynthesis</keyword>
<dbReference type="EMBL" id="PYLW01000001">
    <property type="protein sequence ID" value="PSV99627.1"/>
    <property type="molecule type" value="Genomic_DNA"/>
</dbReference>
<organism evidence="1 4">
    <name type="scientific">Photobacterium iliopiscarium</name>
    <dbReference type="NCBI Taxonomy" id="56192"/>
    <lineage>
        <taxon>Bacteria</taxon>
        <taxon>Pseudomonadati</taxon>
        <taxon>Pseudomonadota</taxon>
        <taxon>Gammaproteobacteria</taxon>
        <taxon>Vibrionales</taxon>
        <taxon>Vibrionaceae</taxon>
        <taxon>Photobacterium</taxon>
    </lineage>
</organism>
<reference evidence="1 4" key="1">
    <citation type="submission" date="2018-01" db="EMBL/GenBank/DDBJ databases">
        <title>Whole genome sequencing of Histamine producing bacteria.</title>
        <authorList>
            <person name="Butler K."/>
        </authorList>
    </citation>
    <scope>NUCLEOTIDE SEQUENCE [LARGE SCALE GENOMIC DNA]</scope>
    <source>
        <strain evidence="2 3">ATCC 51761</strain>
        <strain evidence="1 4">NCIMB 13481</strain>
    </source>
</reference>
<dbReference type="GO" id="GO:0032784">
    <property type="term" value="P:regulation of DNA-templated transcription elongation"/>
    <property type="evidence" value="ECO:0007669"/>
    <property type="project" value="InterPro"/>
</dbReference>
<dbReference type="Proteomes" id="UP000241954">
    <property type="component" value="Unassembled WGS sequence"/>
</dbReference>
<evidence type="ECO:0000313" key="4">
    <source>
        <dbReference type="Proteomes" id="UP000241954"/>
    </source>
</evidence>
<sequence>MNKDVLLEHIQQQLELTLDIATEAAMRAYNTATDDENVAENKYDTFALEASYLAHGQAQRVVECKADISAYQQLLAKMPTQQHSVVVGHLVSLEDHQGAPKLVFLGPAAGGLKFIIDGEEVITVTPSSPFGEALLGREVDEEVDIHIGSNIVLFDVINIV</sequence>
<dbReference type="Gene3D" id="3.10.50.30">
    <property type="entry name" value="Transcription elongation factor, GreA/GreB, C-terminal domain"/>
    <property type="match status" value="1"/>
</dbReference>
<protein>
    <submittedName>
        <fullName evidence="1">Transcription elongation factor</fullName>
    </submittedName>
</protein>
<dbReference type="GO" id="GO:0003677">
    <property type="term" value="F:DNA binding"/>
    <property type="evidence" value="ECO:0007669"/>
    <property type="project" value="InterPro"/>
</dbReference>
<dbReference type="Proteomes" id="UP000241190">
    <property type="component" value="Unassembled WGS sequence"/>
</dbReference>
<evidence type="ECO:0000313" key="2">
    <source>
        <dbReference type="EMBL" id="PSW93068.1"/>
    </source>
</evidence>
<name>A0A0D8Q4S1_9GAMM</name>
<dbReference type="OrthoDB" id="5293337at2"/>
<dbReference type="STRING" id="56192.UB38_02585"/>
<accession>A0A0D8Q4S1</accession>
<evidence type="ECO:0000313" key="3">
    <source>
        <dbReference type="Proteomes" id="UP000241190"/>
    </source>
</evidence>
<dbReference type="EMBL" id="PYOP01000030">
    <property type="protein sequence ID" value="PSW93068.1"/>
    <property type="molecule type" value="Genomic_DNA"/>
</dbReference>
<proteinExistence type="predicted"/>
<keyword evidence="1" id="KW-0251">Elongation factor</keyword>
<dbReference type="GeneID" id="93546997"/>
<comment type="caution">
    <text evidence="1">The sequence shown here is derived from an EMBL/GenBank/DDBJ whole genome shotgun (WGS) entry which is preliminary data.</text>
</comment>
<dbReference type="RefSeq" id="WP_045036305.1">
    <property type="nucleotide sequence ID" value="NZ_JZSR01000007.1"/>
</dbReference>
<dbReference type="GO" id="GO:0003746">
    <property type="term" value="F:translation elongation factor activity"/>
    <property type="evidence" value="ECO:0007669"/>
    <property type="project" value="UniProtKB-KW"/>
</dbReference>
<evidence type="ECO:0000313" key="1">
    <source>
        <dbReference type="EMBL" id="PSV99627.1"/>
    </source>
</evidence>
<gene>
    <name evidence="1" type="ORF">C9I88_00230</name>
    <name evidence="2" type="ORF">C9J52_15865</name>
</gene>
<keyword evidence="3" id="KW-1185">Reference proteome</keyword>
<dbReference type="InterPro" id="IPR036953">
    <property type="entry name" value="GreA/GreB_C_sf"/>
</dbReference>